<evidence type="ECO:0000313" key="17">
    <source>
        <dbReference type="Proteomes" id="UP000217838"/>
    </source>
</evidence>
<evidence type="ECO:0000256" key="2">
    <source>
        <dbReference type="ARBA" id="ARBA00001966"/>
    </source>
</evidence>
<organism evidence="16 17">
    <name type="scientific">Aerophobetes bacterium</name>
    <dbReference type="NCBI Taxonomy" id="2030807"/>
    <lineage>
        <taxon>Bacteria</taxon>
        <taxon>Candidatus Aerophobota</taxon>
    </lineage>
</organism>
<keyword evidence="7" id="KW-0001">2Fe-2S</keyword>
<keyword evidence="12" id="KW-0003">3Fe-4S</keyword>
<keyword evidence="8" id="KW-0479">Metal-binding</keyword>
<comment type="cofactor">
    <cofactor evidence="2">
        <name>[4Fe-4S] cluster</name>
        <dbReference type="ChEBI" id="CHEBI:49883"/>
    </cofactor>
</comment>
<evidence type="ECO:0000256" key="13">
    <source>
        <dbReference type="ARBA" id="ARBA00034078"/>
    </source>
</evidence>
<dbReference type="InterPro" id="IPR009051">
    <property type="entry name" value="Helical_ferredxn"/>
</dbReference>
<comment type="cofactor">
    <cofactor evidence="13">
        <name>[2Fe-2S] cluster</name>
        <dbReference type="ChEBI" id="CHEBI:190135"/>
    </cofactor>
</comment>
<comment type="caution">
    <text evidence="16">The sequence shown here is derived from an EMBL/GenBank/DDBJ whole genome shotgun (WGS) entry which is preliminary data.</text>
</comment>
<dbReference type="GO" id="GO:0008177">
    <property type="term" value="F:succinate dehydrogenase (quinone) activity"/>
    <property type="evidence" value="ECO:0007669"/>
    <property type="project" value="UniProtKB-EC"/>
</dbReference>
<dbReference type="EMBL" id="NVUU01000108">
    <property type="protein sequence ID" value="PCI92365.1"/>
    <property type="molecule type" value="Genomic_DNA"/>
</dbReference>
<dbReference type="GO" id="GO:0051538">
    <property type="term" value="F:3 iron, 4 sulfur cluster binding"/>
    <property type="evidence" value="ECO:0007669"/>
    <property type="project" value="UniProtKB-KW"/>
</dbReference>
<evidence type="ECO:0000259" key="14">
    <source>
        <dbReference type="Pfam" id="PF13085"/>
    </source>
</evidence>
<dbReference type="GO" id="GO:0051537">
    <property type="term" value="F:2 iron, 2 sulfur cluster binding"/>
    <property type="evidence" value="ECO:0007669"/>
    <property type="project" value="UniProtKB-KW"/>
</dbReference>
<sequence>MSALMEIQKNPVNAKGEKVTPVVWEQGCLEEVCGSCSMLINGKPRQACTAIIDPIIKQTGSTTITLAPFSKFPLLRDLIVDRSKLFEDLKRVQAWIEHDGSFIKGFGPKISQDKQEQMYVLSTCMSCSCCQEACPQVNSESKFVGPAPISQARLFNAHPTGKMRAPKRLRELMKEGGISECGNAQNCVQVCPKKIPLTESIATIGRDVSIQSAKDFFSSPDRDD</sequence>
<feature type="domain" description="Succinate dehydogenase/fumarate reductase N-terminal" evidence="14">
    <location>
        <begin position="3"/>
        <end position="87"/>
    </location>
</feature>
<dbReference type="FunFam" id="1.10.1060.10:FF:000005">
    <property type="entry name" value="Succinate dehydrogenase iron-sulfur subunit"/>
    <property type="match status" value="1"/>
</dbReference>
<evidence type="ECO:0000259" key="15">
    <source>
        <dbReference type="Pfam" id="PF13183"/>
    </source>
</evidence>
<feature type="domain" description="4Fe-4S ferredoxin-type" evidence="15">
    <location>
        <begin position="121"/>
        <end position="195"/>
    </location>
</feature>
<dbReference type="InterPro" id="IPR050573">
    <property type="entry name" value="SDH/FRD_Iron-Sulfur"/>
</dbReference>
<evidence type="ECO:0000256" key="1">
    <source>
        <dbReference type="ARBA" id="ARBA00001927"/>
    </source>
</evidence>
<proteinExistence type="inferred from homology"/>
<keyword evidence="9" id="KW-0560">Oxidoreductase</keyword>
<dbReference type="GO" id="GO:0051539">
    <property type="term" value="F:4 iron, 4 sulfur cluster binding"/>
    <property type="evidence" value="ECO:0007669"/>
    <property type="project" value="UniProtKB-KW"/>
</dbReference>
<evidence type="ECO:0000256" key="5">
    <source>
        <dbReference type="ARBA" id="ARBA00022485"/>
    </source>
</evidence>
<comment type="similarity">
    <text evidence="3">Belongs to the succinate dehydrogenase/fumarate reductase iron-sulfur protein family.</text>
</comment>
<keyword evidence="11" id="KW-0411">Iron-sulfur</keyword>
<dbReference type="NCBIfam" id="TIGR00384">
    <property type="entry name" value="dhsB"/>
    <property type="match status" value="1"/>
</dbReference>
<dbReference type="InterPro" id="IPR017896">
    <property type="entry name" value="4Fe4S_Fe-S-bd"/>
</dbReference>
<dbReference type="EC" id="1.3.5.1" evidence="4"/>
<dbReference type="Gene3D" id="1.10.1060.10">
    <property type="entry name" value="Alpha-helical ferredoxin"/>
    <property type="match status" value="1"/>
</dbReference>
<evidence type="ECO:0000256" key="8">
    <source>
        <dbReference type="ARBA" id="ARBA00022723"/>
    </source>
</evidence>
<dbReference type="GO" id="GO:0006099">
    <property type="term" value="P:tricarboxylic acid cycle"/>
    <property type="evidence" value="ECO:0007669"/>
    <property type="project" value="UniProtKB-KW"/>
</dbReference>
<name>A0A2A4YDF5_UNCAE</name>
<dbReference type="SUPFAM" id="SSF46548">
    <property type="entry name" value="alpha-helical ferredoxin"/>
    <property type="match status" value="1"/>
</dbReference>
<protein>
    <recommendedName>
        <fullName evidence="4">succinate dehydrogenase</fullName>
        <ecNumber evidence="4">1.3.5.1</ecNumber>
    </recommendedName>
</protein>
<dbReference type="Pfam" id="PF13183">
    <property type="entry name" value="Fer4_8"/>
    <property type="match status" value="1"/>
</dbReference>
<evidence type="ECO:0000256" key="6">
    <source>
        <dbReference type="ARBA" id="ARBA00022532"/>
    </source>
</evidence>
<evidence type="ECO:0000256" key="3">
    <source>
        <dbReference type="ARBA" id="ARBA00009433"/>
    </source>
</evidence>
<dbReference type="SUPFAM" id="SSF54292">
    <property type="entry name" value="2Fe-2S ferredoxin-like"/>
    <property type="match status" value="1"/>
</dbReference>
<dbReference type="PANTHER" id="PTHR11921">
    <property type="entry name" value="SUCCINATE DEHYDROGENASE IRON-SULFUR PROTEIN"/>
    <property type="match status" value="1"/>
</dbReference>
<dbReference type="InterPro" id="IPR017900">
    <property type="entry name" value="4Fe4S_Fe_S_CS"/>
</dbReference>
<dbReference type="InterPro" id="IPR036010">
    <property type="entry name" value="2Fe-2S_ferredoxin-like_sf"/>
</dbReference>
<dbReference type="Pfam" id="PF13085">
    <property type="entry name" value="Fer2_3"/>
    <property type="match status" value="1"/>
</dbReference>
<keyword evidence="10" id="KW-0408">Iron</keyword>
<keyword evidence="5" id="KW-0004">4Fe-4S</keyword>
<dbReference type="Gene3D" id="3.10.20.30">
    <property type="match status" value="1"/>
</dbReference>
<dbReference type="InterPro" id="IPR025192">
    <property type="entry name" value="Succ_DH/fum_Rdtase_N"/>
</dbReference>
<dbReference type="Proteomes" id="UP000217838">
    <property type="component" value="Unassembled WGS sequence"/>
</dbReference>
<dbReference type="InterPro" id="IPR004489">
    <property type="entry name" value="Succ_DH/fum_Rdtase_Fe-S"/>
</dbReference>
<dbReference type="AlphaFoldDB" id="A0A2A4YDF5"/>
<evidence type="ECO:0000313" key="16">
    <source>
        <dbReference type="EMBL" id="PCI92365.1"/>
    </source>
</evidence>
<gene>
    <name evidence="16" type="ORF">COB11_07540</name>
</gene>
<evidence type="ECO:0000256" key="4">
    <source>
        <dbReference type="ARBA" id="ARBA00012792"/>
    </source>
</evidence>
<dbReference type="GO" id="GO:0022904">
    <property type="term" value="P:respiratory electron transport chain"/>
    <property type="evidence" value="ECO:0007669"/>
    <property type="project" value="TreeGrafter"/>
</dbReference>
<dbReference type="GO" id="GO:0009055">
    <property type="term" value="F:electron transfer activity"/>
    <property type="evidence" value="ECO:0007669"/>
    <property type="project" value="InterPro"/>
</dbReference>
<evidence type="ECO:0000256" key="9">
    <source>
        <dbReference type="ARBA" id="ARBA00023002"/>
    </source>
</evidence>
<dbReference type="PROSITE" id="PS00198">
    <property type="entry name" value="4FE4S_FER_1"/>
    <property type="match status" value="1"/>
</dbReference>
<reference evidence="17" key="1">
    <citation type="submission" date="2017-08" db="EMBL/GenBank/DDBJ databases">
        <title>A dynamic microbial community with high functional redundancy inhabits the cold, oxic subseafloor aquifer.</title>
        <authorList>
            <person name="Tully B.J."/>
            <person name="Wheat C.G."/>
            <person name="Glazer B.T."/>
            <person name="Huber J.A."/>
        </authorList>
    </citation>
    <scope>NUCLEOTIDE SEQUENCE [LARGE SCALE GENOMIC DNA]</scope>
</reference>
<accession>A0A2A4YDF5</accession>
<keyword evidence="6" id="KW-0816">Tricarboxylic acid cycle</keyword>
<evidence type="ECO:0000256" key="12">
    <source>
        <dbReference type="ARBA" id="ARBA00023291"/>
    </source>
</evidence>
<dbReference type="InterPro" id="IPR012675">
    <property type="entry name" value="Beta-grasp_dom_sf"/>
</dbReference>
<evidence type="ECO:0000256" key="10">
    <source>
        <dbReference type="ARBA" id="ARBA00023004"/>
    </source>
</evidence>
<evidence type="ECO:0000256" key="11">
    <source>
        <dbReference type="ARBA" id="ARBA00023014"/>
    </source>
</evidence>
<dbReference type="PANTHER" id="PTHR11921:SF29">
    <property type="entry name" value="SUCCINATE DEHYDROGENASE [UBIQUINONE] IRON-SULFUR SUBUNIT, MITOCHONDRIAL"/>
    <property type="match status" value="1"/>
</dbReference>
<comment type="cofactor">
    <cofactor evidence="1">
        <name>[3Fe-4S] cluster</name>
        <dbReference type="ChEBI" id="CHEBI:21137"/>
    </cofactor>
</comment>
<evidence type="ECO:0000256" key="7">
    <source>
        <dbReference type="ARBA" id="ARBA00022714"/>
    </source>
</evidence>
<dbReference type="NCBIfam" id="NF006391">
    <property type="entry name" value="PRK08640.1"/>
    <property type="match status" value="1"/>
</dbReference>
<dbReference type="GO" id="GO:0046872">
    <property type="term" value="F:metal ion binding"/>
    <property type="evidence" value="ECO:0007669"/>
    <property type="project" value="UniProtKB-KW"/>
</dbReference>